<proteinExistence type="predicted"/>
<comment type="caution">
    <text evidence="2">The sequence shown here is derived from an EMBL/GenBank/DDBJ whole genome shotgun (WGS) entry which is preliminary data.</text>
</comment>
<dbReference type="SUPFAM" id="SSF81271">
    <property type="entry name" value="TGS-like"/>
    <property type="match status" value="1"/>
</dbReference>
<dbReference type="Proteomes" id="UP001358586">
    <property type="component" value="Chromosome 4"/>
</dbReference>
<dbReference type="InterPro" id="IPR012676">
    <property type="entry name" value="TGS-like"/>
</dbReference>
<reference evidence="2 3" key="1">
    <citation type="submission" date="2023-03" db="EMBL/GenBank/DDBJ databases">
        <title>WGS of Gossypium arboreum.</title>
        <authorList>
            <person name="Yu D."/>
        </authorList>
    </citation>
    <scope>NUCLEOTIDE SEQUENCE [LARGE SCALE GENOMIC DNA]</scope>
    <source>
        <tissue evidence="2">Leaf</tissue>
    </source>
</reference>
<dbReference type="PANTHER" id="PTHR43061">
    <property type="entry name" value="GTP DIPHOSPHOKINASE RSH1, CHLOROPLASTIC-RELATED"/>
    <property type="match status" value="1"/>
</dbReference>
<dbReference type="InterPro" id="IPR012675">
    <property type="entry name" value="Beta-grasp_dom_sf"/>
</dbReference>
<dbReference type="PROSITE" id="PS51880">
    <property type="entry name" value="TGS"/>
    <property type="match status" value="1"/>
</dbReference>
<dbReference type="EMBL" id="JARKNE010000004">
    <property type="protein sequence ID" value="KAK5834934.1"/>
    <property type="molecule type" value="Genomic_DNA"/>
</dbReference>
<name>A0ABR0Q7A0_GOSAR</name>
<sequence>MDEAFSFLQLGWLNAIREWQEEFVGNMSSREFVPEISYAVVSLSLPQGERKIKNLPRGSTVIDYAYMIHTDIGNKMVAAKVNGNLVSPTHVLANAEVVEIITYNNQSKFLPKTNHYPALVISTCSNPQALKAFGFPKKGSFGHVGSLREENEDGVANAGYEVIGQCILLLRNAWPKASMILKVFKEQGMVLTALLGLSAFFSMAETAITTL</sequence>
<dbReference type="CDD" id="cd01668">
    <property type="entry name" value="TGS_RSH"/>
    <property type="match status" value="1"/>
</dbReference>
<dbReference type="InterPro" id="IPR033655">
    <property type="entry name" value="TGS_RelA/SpoT"/>
</dbReference>
<dbReference type="Pfam" id="PF02824">
    <property type="entry name" value="TGS"/>
    <property type="match status" value="1"/>
</dbReference>
<keyword evidence="3" id="KW-1185">Reference proteome</keyword>
<accession>A0ABR0Q7A0</accession>
<dbReference type="Gene3D" id="3.10.20.30">
    <property type="match status" value="1"/>
</dbReference>
<dbReference type="InterPro" id="IPR004095">
    <property type="entry name" value="TGS"/>
</dbReference>
<dbReference type="PANTHER" id="PTHR43061:SF1">
    <property type="entry name" value="GTP DIPHOSPHOKINASE RSH1, CHLOROPLASTIC-RELATED"/>
    <property type="match status" value="1"/>
</dbReference>
<organism evidence="2 3">
    <name type="scientific">Gossypium arboreum</name>
    <name type="common">Tree cotton</name>
    <name type="synonym">Gossypium nanking</name>
    <dbReference type="NCBI Taxonomy" id="29729"/>
    <lineage>
        <taxon>Eukaryota</taxon>
        <taxon>Viridiplantae</taxon>
        <taxon>Streptophyta</taxon>
        <taxon>Embryophyta</taxon>
        <taxon>Tracheophyta</taxon>
        <taxon>Spermatophyta</taxon>
        <taxon>Magnoliopsida</taxon>
        <taxon>eudicotyledons</taxon>
        <taxon>Gunneridae</taxon>
        <taxon>Pentapetalae</taxon>
        <taxon>rosids</taxon>
        <taxon>malvids</taxon>
        <taxon>Malvales</taxon>
        <taxon>Malvaceae</taxon>
        <taxon>Malvoideae</taxon>
        <taxon>Gossypium</taxon>
    </lineage>
</organism>
<protein>
    <recommendedName>
        <fullName evidence="1">TGS domain-containing protein</fullName>
    </recommendedName>
</protein>
<evidence type="ECO:0000313" key="3">
    <source>
        <dbReference type="Proteomes" id="UP001358586"/>
    </source>
</evidence>
<gene>
    <name evidence="2" type="ORF">PVK06_010614</name>
</gene>
<feature type="domain" description="TGS" evidence="1">
    <location>
        <begin position="37"/>
        <end position="102"/>
    </location>
</feature>
<evidence type="ECO:0000313" key="2">
    <source>
        <dbReference type="EMBL" id="KAK5834934.1"/>
    </source>
</evidence>
<evidence type="ECO:0000259" key="1">
    <source>
        <dbReference type="PROSITE" id="PS51880"/>
    </source>
</evidence>